<evidence type="ECO:0000313" key="2">
    <source>
        <dbReference type="Proteomes" id="UP000477386"/>
    </source>
</evidence>
<organism evidence="1 2">
    <name type="scientific">Spirosoma agri</name>
    <dbReference type="NCBI Taxonomy" id="1987381"/>
    <lineage>
        <taxon>Bacteria</taxon>
        <taxon>Pseudomonadati</taxon>
        <taxon>Bacteroidota</taxon>
        <taxon>Cytophagia</taxon>
        <taxon>Cytophagales</taxon>
        <taxon>Cytophagaceae</taxon>
        <taxon>Spirosoma</taxon>
    </lineage>
</organism>
<protein>
    <submittedName>
        <fullName evidence="1">Uncharacterized protein</fullName>
    </submittedName>
</protein>
<dbReference type="EMBL" id="JAAGNZ010000001">
    <property type="protein sequence ID" value="NEU66603.1"/>
    <property type="molecule type" value="Genomic_DNA"/>
</dbReference>
<accession>A0A6M0IHU9</accession>
<keyword evidence="2" id="KW-1185">Reference proteome</keyword>
<dbReference type="Proteomes" id="UP000477386">
    <property type="component" value="Unassembled WGS sequence"/>
</dbReference>
<dbReference type="RefSeq" id="WP_164035857.1">
    <property type="nucleotide sequence ID" value="NZ_JAAGNZ010000001.1"/>
</dbReference>
<proteinExistence type="predicted"/>
<reference evidence="1 2" key="1">
    <citation type="submission" date="2020-02" db="EMBL/GenBank/DDBJ databases">
        <title>Draft genome sequence of two Spirosoma agri KCTC 52727 and Spirosoma terrae KCTC 52035.</title>
        <authorList>
            <person name="Rojas J."/>
            <person name="Ambika Manirajan B."/>
            <person name="Ratering S."/>
            <person name="Suarez C."/>
            <person name="Schnell S."/>
        </authorList>
    </citation>
    <scope>NUCLEOTIDE SEQUENCE [LARGE SCALE GENOMIC DNA]</scope>
    <source>
        <strain evidence="1 2">KCTC 52727</strain>
    </source>
</reference>
<evidence type="ECO:0000313" key="1">
    <source>
        <dbReference type="EMBL" id="NEU66603.1"/>
    </source>
</evidence>
<name>A0A6M0IHU9_9BACT</name>
<comment type="caution">
    <text evidence="1">The sequence shown here is derived from an EMBL/GenBank/DDBJ whole genome shotgun (WGS) entry which is preliminary data.</text>
</comment>
<sequence length="101" mass="11614">MNNYLVVYYNADKPTYVYTETVETARIYAMTMTAGKQNDKNDVLSIVEVATDNIVYYGKGQQLADKLNVATRQNLMTWFSDHQPVKMLLNWIGHKMVKSTV</sequence>
<dbReference type="AlphaFoldDB" id="A0A6M0IHU9"/>
<gene>
    <name evidence="1" type="ORF">GK091_06905</name>
</gene>